<dbReference type="InterPro" id="IPR018086">
    <property type="entry name" value="NADH_UbQ_OxRdtase_su1_CS"/>
</dbReference>
<evidence type="ECO:0000256" key="7">
    <source>
        <dbReference type="SAM" id="MobiDB-lite"/>
    </source>
</evidence>
<feature type="transmembrane region" description="Helical" evidence="5">
    <location>
        <begin position="186"/>
        <end position="210"/>
    </location>
</feature>
<protein>
    <recommendedName>
        <fullName evidence="5">NADH-quinone oxidoreductase subunit H</fullName>
        <ecNumber evidence="5">7.1.1.-</ecNumber>
    </recommendedName>
    <alternativeName>
        <fullName evidence="5">NADH dehydrogenase I subunit H</fullName>
    </alternativeName>
    <alternativeName>
        <fullName evidence="5">NDH-1 subunit H</fullName>
    </alternativeName>
</protein>
<dbReference type="NCBIfam" id="NF004743">
    <property type="entry name" value="PRK06076.1-4"/>
    <property type="match status" value="1"/>
</dbReference>
<comment type="caution">
    <text evidence="8">The sequence shown here is derived from an EMBL/GenBank/DDBJ whole genome shotgun (WGS) entry which is preliminary data.</text>
</comment>
<evidence type="ECO:0000313" key="8">
    <source>
        <dbReference type="EMBL" id="MQT02228.1"/>
    </source>
</evidence>
<dbReference type="Pfam" id="PF00146">
    <property type="entry name" value="NADHdh"/>
    <property type="match status" value="1"/>
</dbReference>
<keyword evidence="5" id="KW-0874">Quinone</keyword>
<dbReference type="GO" id="GO:0009060">
    <property type="term" value="P:aerobic respiration"/>
    <property type="evidence" value="ECO:0007669"/>
    <property type="project" value="TreeGrafter"/>
</dbReference>
<dbReference type="PROSITE" id="PS00668">
    <property type="entry name" value="COMPLEX1_ND1_2"/>
    <property type="match status" value="1"/>
</dbReference>
<dbReference type="PROSITE" id="PS00667">
    <property type="entry name" value="COMPLEX1_ND1_1"/>
    <property type="match status" value="1"/>
</dbReference>
<evidence type="ECO:0000256" key="1">
    <source>
        <dbReference type="ARBA" id="ARBA00004141"/>
    </source>
</evidence>
<accession>A0A646KJH7</accession>
<dbReference type="Proteomes" id="UP000419138">
    <property type="component" value="Unassembled WGS sequence"/>
</dbReference>
<keyword evidence="8" id="KW-0560">Oxidoreductase</keyword>
<reference evidence="8 9" key="1">
    <citation type="submission" date="2019-05" db="EMBL/GenBank/DDBJ databases">
        <title>Comparative genomics and metabolomics analyses of clavulanic acid producing Streptomyces species provides insight into specialized metabolism and evolution of beta-lactam biosynthetic gene clusters.</title>
        <authorList>
            <person name="Moore M.A."/>
            <person name="Cruz-Morales P."/>
            <person name="Barona Gomez F."/>
            <person name="Kapil T."/>
        </authorList>
    </citation>
    <scope>NUCLEOTIDE SEQUENCE [LARGE SCALE GENOMIC DNA]</scope>
    <source>
        <strain evidence="8 9">NRRL 5741</strain>
    </source>
</reference>
<feature type="transmembrane region" description="Helical" evidence="5">
    <location>
        <begin position="374"/>
        <end position="395"/>
    </location>
</feature>
<comment type="subcellular location">
    <subcellularLocation>
        <location evidence="5 6">Cell membrane</location>
        <topology evidence="5 6">Multi-pass membrane protein</topology>
    </subcellularLocation>
    <subcellularLocation>
        <location evidence="1">Membrane</location>
        <topology evidence="1">Multi-pass membrane protein</topology>
    </subcellularLocation>
</comment>
<keyword evidence="2 5" id="KW-0812">Transmembrane</keyword>
<dbReference type="GO" id="GO:0016655">
    <property type="term" value="F:oxidoreductase activity, acting on NAD(P)H, quinone or similar compound as acceptor"/>
    <property type="evidence" value="ECO:0007669"/>
    <property type="project" value="UniProtKB-UniRule"/>
</dbReference>
<feature type="transmembrane region" description="Helical" evidence="5">
    <location>
        <begin position="216"/>
        <end position="235"/>
    </location>
</feature>
<feature type="transmembrane region" description="Helical" evidence="5">
    <location>
        <begin position="142"/>
        <end position="165"/>
    </location>
</feature>
<comment type="function">
    <text evidence="5">NDH-1 shuttles electrons from NADH, via FMN and iron-sulfur (Fe-S) centers, to quinones in the respiratory chain. The immediate electron acceptor for the enzyme in this species is believed to be ubiquinone. Couples the redox reaction to proton translocation (for every two electrons transferred, four hydrogen ions are translocated across the cytoplasmic membrane), and thus conserves the redox energy in a proton gradient. This subunit may bind ubiquinone.</text>
</comment>
<feature type="transmembrane region" description="Helical" evidence="5">
    <location>
        <begin position="272"/>
        <end position="290"/>
    </location>
</feature>
<feature type="compositionally biased region" description="Basic and acidic residues" evidence="7">
    <location>
        <begin position="466"/>
        <end position="480"/>
    </location>
</feature>
<dbReference type="NCBIfam" id="NF004741">
    <property type="entry name" value="PRK06076.1-2"/>
    <property type="match status" value="1"/>
</dbReference>
<comment type="catalytic activity">
    <reaction evidence="5">
        <text>a quinone + NADH + 5 H(+)(in) = a quinol + NAD(+) + 4 H(+)(out)</text>
        <dbReference type="Rhea" id="RHEA:57888"/>
        <dbReference type="ChEBI" id="CHEBI:15378"/>
        <dbReference type="ChEBI" id="CHEBI:24646"/>
        <dbReference type="ChEBI" id="CHEBI:57540"/>
        <dbReference type="ChEBI" id="CHEBI:57945"/>
        <dbReference type="ChEBI" id="CHEBI:132124"/>
    </reaction>
</comment>
<keyword evidence="4 5" id="KW-0472">Membrane</keyword>
<dbReference type="GO" id="GO:0005886">
    <property type="term" value="C:plasma membrane"/>
    <property type="evidence" value="ECO:0007669"/>
    <property type="project" value="UniProtKB-SubCell"/>
</dbReference>
<evidence type="ECO:0000256" key="4">
    <source>
        <dbReference type="ARBA" id="ARBA00023136"/>
    </source>
</evidence>
<dbReference type="OrthoDB" id="9803734at2"/>
<dbReference type="RefSeq" id="WP_153523903.1">
    <property type="nucleotide sequence ID" value="NZ_JBEPDZ010000026.1"/>
</dbReference>
<gene>
    <name evidence="5 8" type="primary">nuoH</name>
    <name evidence="8" type="ORF">FF041_19080</name>
</gene>
<keyword evidence="5" id="KW-0830">Ubiquinone</keyword>
<evidence type="ECO:0000313" key="9">
    <source>
        <dbReference type="Proteomes" id="UP000419138"/>
    </source>
</evidence>
<dbReference type="EMBL" id="VCLA01000150">
    <property type="protein sequence ID" value="MQT02228.1"/>
    <property type="molecule type" value="Genomic_DNA"/>
</dbReference>
<evidence type="ECO:0000256" key="5">
    <source>
        <dbReference type="HAMAP-Rule" id="MF_01350"/>
    </source>
</evidence>
<keyword evidence="9" id="KW-1185">Reference proteome</keyword>
<organism evidence="8 9">
    <name type="scientific">Streptomyces jumonjinensis</name>
    <dbReference type="NCBI Taxonomy" id="1945"/>
    <lineage>
        <taxon>Bacteria</taxon>
        <taxon>Bacillati</taxon>
        <taxon>Actinomycetota</taxon>
        <taxon>Actinomycetes</taxon>
        <taxon>Kitasatosporales</taxon>
        <taxon>Streptomycetaceae</taxon>
        <taxon>Streptomyces</taxon>
    </lineage>
</organism>
<proteinExistence type="inferred from homology"/>
<comment type="similarity">
    <text evidence="5 6">Belongs to the complex I subunit 1 family.</text>
</comment>
<keyword evidence="5" id="KW-1003">Cell membrane</keyword>
<evidence type="ECO:0000256" key="6">
    <source>
        <dbReference type="RuleBase" id="RU000471"/>
    </source>
</evidence>
<name>A0A646KJH7_STRJU</name>
<feature type="transmembrane region" description="Helical" evidence="5">
    <location>
        <begin position="29"/>
        <end position="53"/>
    </location>
</feature>
<feature type="transmembrane region" description="Helical" evidence="5">
    <location>
        <begin position="310"/>
        <end position="330"/>
    </location>
</feature>
<feature type="compositionally biased region" description="Low complexity" evidence="7">
    <location>
        <begin position="406"/>
        <end position="419"/>
    </location>
</feature>
<dbReference type="AlphaFoldDB" id="A0A646KJH7"/>
<keyword evidence="5 6" id="KW-0520">NAD</keyword>
<dbReference type="PANTHER" id="PTHR11432:SF3">
    <property type="entry name" value="NADH-UBIQUINONE OXIDOREDUCTASE CHAIN 1"/>
    <property type="match status" value="1"/>
</dbReference>
<keyword evidence="3 5" id="KW-1133">Transmembrane helix</keyword>
<evidence type="ECO:0000256" key="2">
    <source>
        <dbReference type="ARBA" id="ARBA00022692"/>
    </source>
</evidence>
<dbReference type="EC" id="7.1.1.-" evidence="5"/>
<dbReference type="PANTHER" id="PTHR11432">
    <property type="entry name" value="NADH DEHYDROGENASE SUBUNIT 1"/>
    <property type="match status" value="1"/>
</dbReference>
<feature type="region of interest" description="Disordered" evidence="7">
    <location>
        <begin position="406"/>
        <end position="480"/>
    </location>
</feature>
<dbReference type="GO" id="GO:0048038">
    <property type="term" value="F:quinone binding"/>
    <property type="evidence" value="ECO:0007669"/>
    <property type="project" value="UniProtKB-KW"/>
</dbReference>
<evidence type="ECO:0000256" key="3">
    <source>
        <dbReference type="ARBA" id="ARBA00022989"/>
    </source>
</evidence>
<feature type="compositionally biased region" description="Pro residues" evidence="7">
    <location>
        <begin position="423"/>
        <end position="437"/>
    </location>
</feature>
<feature type="compositionally biased region" description="Low complexity" evidence="7">
    <location>
        <begin position="448"/>
        <end position="462"/>
    </location>
</feature>
<dbReference type="HAMAP" id="MF_01350">
    <property type="entry name" value="NDH1_NuoH"/>
    <property type="match status" value="1"/>
</dbReference>
<dbReference type="GO" id="GO:0003954">
    <property type="term" value="F:NADH dehydrogenase activity"/>
    <property type="evidence" value="ECO:0007669"/>
    <property type="project" value="TreeGrafter"/>
</dbReference>
<dbReference type="InterPro" id="IPR001694">
    <property type="entry name" value="NADH_UbQ_OxRdtase_su1/FPO"/>
</dbReference>
<sequence>MIAETGAQLQAHTQLFAAEDLSMFGRDPWWLVAVKAVFCFAFLMVTVLFSIVWERKVVAWMQLRIGPNRHGPWGLLQSLADGVKLMLKEDVIVKRADKVVYVLAPIVAAIPAFMAIAVIPFGPAGNEVSIFGQRTTMQLTDLPIAMLYVLAIASVGIYGIVLAGWSSGSTYPLLGGLRSCAQMISYEIAMGAAFASVFLYSGSMSTSAIVEAQADRWYVLLLPVSFIIYIVTMVGETNRAPFDMPESEGDLVGGFNTEYSSIKFAMFMLAEYVNMVTVSAVSVTLFLGGWRAPYPISSFWEGANHGWWPMLWFVVKVQLLLFFFIWLRGTLPRVRYDQLMKLGWKVLIPVSLLWLMLVATVRALRNENYDFQQILLYVGGGVIAVLLLSFVVDVFRGRKDEEAEATAAKAPPAAFDPMAGGFPVPPLPGQTLPPVPRRGPRRERELIVSGGVDTVSDSSRGGSPEGSRDGSRDGKEADGV</sequence>
<feature type="transmembrane region" description="Helical" evidence="5">
    <location>
        <begin position="342"/>
        <end position="362"/>
    </location>
</feature>
<feature type="transmembrane region" description="Helical" evidence="5">
    <location>
        <begin position="99"/>
        <end position="122"/>
    </location>
</feature>
<keyword evidence="5" id="KW-1278">Translocase</keyword>
<comment type="subunit">
    <text evidence="5">NDH-1 is composed of 14 different subunits. Subunits NuoA, H, J, K, L, M, N constitute the membrane sector of the complex.</text>
</comment>